<protein>
    <submittedName>
        <fullName evidence="1">Uncharacterized protein</fullName>
    </submittedName>
</protein>
<organism evidence="1 2">
    <name type="scientific">Thelephora ganbajun</name>
    <name type="common">Ganba fungus</name>
    <dbReference type="NCBI Taxonomy" id="370292"/>
    <lineage>
        <taxon>Eukaryota</taxon>
        <taxon>Fungi</taxon>
        <taxon>Dikarya</taxon>
        <taxon>Basidiomycota</taxon>
        <taxon>Agaricomycotina</taxon>
        <taxon>Agaricomycetes</taxon>
        <taxon>Thelephorales</taxon>
        <taxon>Thelephoraceae</taxon>
        <taxon>Thelephora</taxon>
    </lineage>
</organism>
<reference evidence="1" key="2">
    <citation type="journal article" date="2020" name="Nat. Commun.">
        <title>Large-scale genome sequencing of mycorrhizal fungi provides insights into the early evolution of symbiotic traits.</title>
        <authorList>
            <person name="Miyauchi S."/>
            <person name="Kiss E."/>
            <person name="Kuo A."/>
            <person name="Drula E."/>
            <person name="Kohler A."/>
            <person name="Sanchez-Garcia M."/>
            <person name="Morin E."/>
            <person name="Andreopoulos B."/>
            <person name="Barry K.W."/>
            <person name="Bonito G."/>
            <person name="Buee M."/>
            <person name="Carver A."/>
            <person name="Chen C."/>
            <person name="Cichocki N."/>
            <person name="Clum A."/>
            <person name="Culley D."/>
            <person name="Crous P.W."/>
            <person name="Fauchery L."/>
            <person name="Girlanda M."/>
            <person name="Hayes R.D."/>
            <person name="Keri Z."/>
            <person name="LaButti K."/>
            <person name="Lipzen A."/>
            <person name="Lombard V."/>
            <person name="Magnuson J."/>
            <person name="Maillard F."/>
            <person name="Murat C."/>
            <person name="Nolan M."/>
            <person name="Ohm R.A."/>
            <person name="Pangilinan J."/>
            <person name="Pereira M.F."/>
            <person name="Perotto S."/>
            <person name="Peter M."/>
            <person name="Pfister S."/>
            <person name="Riley R."/>
            <person name="Sitrit Y."/>
            <person name="Stielow J.B."/>
            <person name="Szollosi G."/>
            <person name="Zifcakova L."/>
            <person name="Stursova M."/>
            <person name="Spatafora J.W."/>
            <person name="Tedersoo L."/>
            <person name="Vaario L.M."/>
            <person name="Yamada A."/>
            <person name="Yan M."/>
            <person name="Wang P."/>
            <person name="Xu J."/>
            <person name="Bruns T."/>
            <person name="Baldrian P."/>
            <person name="Vilgalys R."/>
            <person name="Dunand C."/>
            <person name="Henrissat B."/>
            <person name="Grigoriev I.V."/>
            <person name="Hibbett D."/>
            <person name="Nagy L.G."/>
            <person name="Martin F.M."/>
        </authorList>
    </citation>
    <scope>NUCLEOTIDE SEQUENCE</scope>
    <source>
        <strain evidence="1">P2</strain>
    </source>
</reference>
<gene>
    <name evidence="1" type="ORF">BDM02DRAFT_3192530</name>
</gene>
<evidence type="ECO:0000313" key="2">
    <source>
        <dbReference type="Proteomes" id="UP000886501"/>
    </source>
</evidence>
<proteinExistence type="predicted"/>
<keyword evidence="2" id="KW-1185">Reference proteome</keyword>
<name>A0ACB6Z0T9_THEGA</name>
<evidence type="ECO:0000313" key="1">
    <source>
        <dbReference type="EMBL" id="KAF9642878.1"/>
    </source>
</evidence>
<dbReference type="EMBL" id="MU118331">
    <property type="protein sequence ID" value="KAF9642878.1"/>
    <property type="molecule type" value="Genomic_DNA"/>
</dbReference>
<comment type="caution">
    <text evidence="1">The sequence shown here is derived from an EMBL/GenBank/DDBJ whole genome shotgun (WGS) entry which is preliminary data.</text>
</comment>
<sequence length="132" mass="14307">MHPDPSPRSAFMRANTTENSDEDFSDMGVNDFVLFHKVTARQKLEHLQGTVFAKSLLERGTYHAMEGIEVYNSPLEVLMGYTLLIGIMLAEELALTNDTVGAVSVTTLSGPPVRGLTKTLNGVPGPSAGRKM</sequence>
<accession>A0ACB6Z0T9</accession>
<dbReference type="Proteomes" id="UP000886501">
    <property type="component" value="Unassembled WGS sequence"/>
</dbReference>
<reference evidence="1" key="1">
    <citation type="submission" date="2019-10" db="EMBL/GenBank/DDBJ databases">
        <authorList>
            <consortium name="DOE Joint Genome Institute"/>
            <person name="Kuo A."/>
            <person name="Miyauchi S."/>
            <person name="Kiss E."/>
            <person name="Drula E."/>
            <person name="Kohler A."/>
            <person name="Sanchez-Garcia M."/>
            <person name="Andreopoulos B."/>
            <person name="Barry K.W."/>
            <person name="Bonito G."/>
            <person name="Buee M."/>
            <person name="Carver A."/>
            <person name="Chen C."/>
            <person name="Cichocki N."/>
            <person name="Clum A."/>
            <person name="Culley D."/>
            <person name="Crous P.W."/>
            <person name="Fauchery L."/>
            <person name="Girlanda M."/>
            <person name="Hayes R."/>
            <person name="Keri Z."/>
            <person name="Labutti K."/>
            <person name="Lipzen A."/>
            <person name="Lombard V."/>
            <person name="Magnuson J."/>
            <person name="Maillard F."/>
            <person name="Morin E."/>
            <person name="Murat C."/>
            <person name="Nolan M."/>
            <person name="Ohm R."/>
            <person name="Pangilinan J."/>
            <person name="Pereira M."/>
            <person name="Perotto S."/>
            <person name="Peter M."/>
            <person name="Riley R."/>
            <person name="Sitrit Y."/>
            <person name="Stielow B."/>
            <person name="Szollosi G."/>
            <person name="Zifcakova L."/>
            <person name="Stursova M."/>
            <person name="Spatafora J.W."/>
            <person name="Tedersoo L."/>
            <person name="Vaario L.-M."/>
            <person name="Yamada A."/>
            <person name="Yan M."/>
            <person name="Wang P."/>
            <person name="Xu J."/>
            <person name="Bruns T."/>
            <person name="Baldrian P."/>
            <person name="Vilgalys R."/>
            <person name="Henrissat B."/>
            <person name="Grigoriev I.V."/>
            <person name="Hibbett D."/>
            <person name="Nagy L.G."/>
            <person name="Martin F.M."/>
        </authorList>
    </citation>
    <scope>NUCLEOTIDE SEQUENCE</scope>
    <source>
        <strain evidence="1">P2</strain>
    </source>
</reference>